<evidence type="ECO:0000256" key="3">
    <source>
        <dbReference type="HAMAP-Rule" id="MF_02071"/>
    </source>
</evidence>
<dbReference type="EC" id="4.2.2.-" evidence="3"/>
<evidence type="ECO:0000256" key="5">
    <source>
        <dbReference type="SAM" id="MobiDB-lite"/>
    </source>
</evidence>
<feature type="domain" description="RlpA-like protein double-psi beta-barrel" evidence="6">
    <location>
        <begin position="149"/>
        <end position="232"/>
    </location>
</feature>
<comment type="similarity">
    <text evidence="3 4">Belongs to the RlpA family.</text>
</comment>
<dbReference type="Proteomes" id="UP000282312">
    <property type="component" value="Unassembled WGS sequence"/>
</dbReference>
<dbReference type="GO" id="GO:0071555">
    <property type="term" value="P:cell wall organization"/>
    <property type="evidence" value="ECO:0007669"/>
    <property type="project" value="UniProtKB-KW"/>
</dbReference>
<evidence type="ECO:0000313" key="8">
    <source>
        <dbReference type="Proteomes" id="UP000282312"/>
    </source>
</evidence>
<protein>
    <recommendedName>
        <fullName evidence="3">Probable endolytic peptidoglycan transglycosylase RlpA</fullName>
        <ecNumber evidence="3">4.2.2.-</ecNumber>
    </recommendedName>
</protein>
<keyword evidence="8" id="KW-1185">Reference proteome</keyword>
<sequence>MITLTSEVLLSLRSDPVCSDDERTGPVAGKHSRTRIFSSPAGIVATAALGVALAVGGTVGAVQLTSGSDQSGRAALDLTPTTAPSSLTPSSPSVSPSVSASPSVTASPSATRSQQAASRSKDRTASPKPKPTVKKTTAAAKVLESGSCGASFYSDGQLTANGESFNPGALTAAHKTLPFNTKVRVTNPANGKSVTVRINDRGPFIDGRCLDLSRAAFATIASVDVGALTVRYEVLG</sequence>
<dbReference type="InterPro" id="IPR012997">
    <property type="entry name" value="RplA"/>
</dbReference>
<dbReference type="PANTHER" id="PTHR34183">
    <property type="entry name" value="ENDOLYTIC PEPTIDOGLYCAN TRANSGLYCOSYLASE RLPA"/>
    <property type="match status" value="1"/>
</dbReference>
<feature type="region of interest" description="Disordered" evidence="5">
    <location>
        <begin position="67"/>
        <end position="137"/>
    </location>
</feature>
<comment type="caution">
    <text evidence="7">The sequence shown here is derived from an EMBL/GenBank/DDBJ whole genome shotgun (WGS) entry which is preliminary data.</text>
</comment>
<reference evidence="7 8" key="1">
    <citation type="submission" date="2018-05" db="EMBL/GenBank/DDBJ databases">
        <title>Micromonospora from Atacama Desert.</title>
        <authorList>
            <person name="Carro L."/>
            <person name="Goodfellow M."/>
            <person name="Klenk H.-P."/>
        </authorList>
    </citation>
    <scope>NUCLEOTIDE SEQUENCE [LARGE SCALE GENOMIC DNA]</scope>
    <source>
        <strain evidence="7 8">LB39</strain>
    </source>
</reference>
<keyword evidence="2 3" id="KW-0961">Cell wall biogenesis/degradation</keyword>
<organism evidence="7 8">
    <name type="scientific">Micromonospora inaquosa</name>
    <dbReference type="NCBI Taxonomy" id="2203716"/>
    <lineage>
        <taxon>Bacteria</taxon>
        <taxon>Bacillati</taxon>
        <taxon>Actinomycetota</taxon>
        <taxon>Actinomycetes</taxon>
        <taxon>Micromonosporales</taxon>
        <taxon>Micromonosporaceae</taxon>
        <taxon>Micromonospora</taxon>
    </lineage>
</organism>
<dbReference type="CDD" id="cd22268">
    <property type="entry name" value="DPBB_RlpA-like"/>
    <property type="match status" value="1"/>
</dbReference>
<dbReference type="InterPro" id="IPR034718">
    <property type="entry name" value="RlpA"/>
</dbReference>
<feature type="compositionally biased region" description="Low complexity" evidence="5">
    <location>
        <begin position="78"/>
        <end position="118"/>
    </location>
</feature>
<dbReference type="GO" id="GO:0008932">
    <property type="term" value="F:lytic endotransglycosylase activity"/>
    <property type="evidence" value="ECO:0007669"/>
    <property type="project" value="UniProtKB-UniRule"/>
</dbReference>
<accession>A0A3N9WFP8</accession>
<dbReference type="OrthoDB" id="9779128at2"/>
<evidence type="ECO:0000256" key="1">
    <source>
        <dbReference type="ARBA" id="ARBA00023239"/>
    </source>
</evidence>
<dbReference type="AlphaFoldDB" id="A0A3N9WFP8"/>
<evidence type="ECO:0000256" key="2">
    <source>
        <dbReference type="ARBA" id="ARBA00023316"/>
    </source>
</evidence>
<evidence type="ECO:0000313" key="7">
    <source>
        <dbReference type="EMBL" id="RQW99468.1"/>
    </source>
</evidence>
<dbReference type="EMBL" id="QGSZ01000269">
    <property type="protein sequence ID" value="RQW99468.1"/>
    <property type="molecule type" value="Genomic_DNA"/>
</dbReference>
<evidence type="ECO:0000259" key="6">
    <source>
        <dbReference type="Pfam" id="PF03330"/>
    </source>
</evidence>
<keyword evidence="7" id="KW-0449">Lipoprotein</keyword>
<dbReference type="InterPro" id="IPR009009">
    <property type="entry name" value="RlpA-like_DPBB"/>
</dbReference>
<proteinExistence type="inferred from homology"/>
<dbReference type="Gene3D" id="2.40.40.10">
    <property type="entry name" value="RlpA-like domain"/>
    <property type="match status" value="1"/>
</dbReference>
<dbReference type="HAMAP" id="MF_02071">
    <property type="entry name" value="RlpA"/>
    <property type="match status" value="1"/>
</dbReference>
<dbReference type="NCBIfam" id="TIGR00413">
    <property type="entry name" value="rlpA"/>
    <property type="match status" value="1"/>
</dbReference>
<dbReference type="SUPFAM" id="SSF50685">
    <property type="entry name" value="Barwin-like endoglucanases"/>
    <property type="match status" value="1"/>
</dbReference>
<dbReference type="PANTHER" id="PTHR34183:SF8">
    <property type="entry name" value="ENDOLYTIC PEPTIDOGLYCAN TRANSGLYCOSYLASE RLPA-RELATED"/>
    <property type="match status" value="1"/>
</dbReference>
<dbReference type="GO" id="GO:0000270">
    <property type="term" value="P:peptidoglycan metabolic process"/>
    <property type="evidence" value="ECO:0007669"/>
    <property type="project" value="UniProtKB-UniRule"/>
</dbReference>
<name>A0A3N9WFP8_9ACTN</name>
<dbReference type="InterPro" id="IPR036908">
    <property type="entry name" value="RlpA-like_sf"/>
</dbReference>
<comment type="function">
    <text evidence="3">Lytic transglycosylase with a strong preference for naked glycan strands that lack stem peptides.</text>
</comment>
<keyword evidence="1 3" id="KW-0456">Lyase</keyword>
<gene>
    <name evidence="3" type="primary">rlpA</name>
    <name evidence="7" type="ORF">DLJ59_24450</name>
</gene>
<evidence type="ECO:0000256" key="4">
    <source>
        <dbReference type="RuleBase" id="RU003495"/>
    </source>
</evidence>
<dbReference type="Pfam" id="PF03330">
    <property type="entry name" value="DPBB_1"/>
    <property type="match status" value="1"/>
</dbReference>